<feature type="transmembrane region" description="Helical" evidence="1">
    <location>
        <begin position="16"/>
        <end position="36"/>
    </location>
</feature>
<comment type="caution">
    <text evidence="2">The sequence shown here is derived from an EMBL/GenBank/DDBJ whole genome shotgun (WGS) entry which is preliminary data.</text>
</comment>
<evidence type="ECO:0000313" key="3">
    <source>
        <dbReference type="Proteomes" id="UP001293593"/>
    </source>
</evidence>
<evidence type="ECO:0000313" key="2">
    <source>
        <dbReference type="EMBL" id="KAK4272115.1"/>
    </source>
</evidence>
<name>A0AAE1JK99_9FABA</name>
<dbReference type="Proteomes" id="UP001293593">
    <property type="component" value="Unassembled WGS sequence"/>
</dbReference>
<dbReference type="PROSITE" id="PS51257">
    <property type="entry name" value="PROKAR_LIPOPROTEIN"/>
    <property type="match status" value="1"/>
</dbReference>
<reference evidence="2" key="1">
    <citation type="submission" date="2023-10" db="EMBL/GenBank/DDBJ databases">
        <title>Chromosome-level genome of the transformable northern wattle, Acacia crassicarpa.</title>
        <authorList>
            <person name="Massaro I."/>
            <person name="Sinha N.R."/>
            <person name="Poethig S."/>
            <person name="Leichty A.R."/>
        </authorList>
    </citation>
    <scope>NUCLEOTIDE SEQUENCE</scope>
    <source>
        <strain evidence="2">Acra3RX</strain>
        <tissue evidence="2">Leaf</tissue>
    </source>
</reference>
<keyword evidence="1" id="KW-0812">Transmembrane</keyword>
<accession>A0AAE1JK99</accession>
<sequence>MLKTIVLVKLYAQRRFPLSFVLSFFTICACNLIYIARQSHMHLHHNIAELLLLLQPALPHLENPTSYVSSILLLHTHTQPQNWIGAKGKSVHL</sequence>
<proteinExistence type="predicted"/>
<gene>
    <name evidence="2" type="ORF">QN277_020711</name>
</gene>
<dbReference type="AlphaFoldDB" id="A0AAE1JK99"/>
<evidence type="ECO:0000256" key="1">
    <source>
        <dbReference type="SAM" id="Phobius"/>
    </source>
</evidence>
<protein>
    <submittedName>
        <fullName evidence="2">Uncharacterized protein</fullName>
    </submittedName>
</protein>
<dbReference type="EMBL" id="JAWXYG010000005">
    <property type="protein sequence ID" value="KAK4272115.1"/>
    <property type="molecule type" value="Genomic_DNA"/>
</dbReference>
<keyword evidence="1" id="KW-1133">Transmembrane helix</keyword>
<keyword evidence="1" id="KW-0472">Membrane</keyword>
<organism evidence="2 3">
    <name type="scientific">Acacia crassicarpa</name>
    <name type="common">northern wattle</name>
    <dbReference type="NCBI Taxonomy" id="499986"/>
    <lineage>
        <taxon>Eukaryota</taxon>
        <taxon>Viridiplantae</taxon>
        <taxon>Streptophyta</taxon>
        <taxon>Embryophyta</taxon>
        <taxon>Tracheophyta</taxon>
        <taxon>Spermatophyta</taxon>
        <taxon>Magnoliopsida</taxon>
        <taxon>eudicotyledons</taxon>
        <taxon>Gunneridae</taxon>
        <taxon>Pentapetalae</taxon>
        <taxon>rosids</taxon>
        <taxon>fabids</taxon>
        <taxon>Fabales</taxon>
        <taxon>Fabaceae</taxon>
        <taxon>Caesalpinioideae</taxon>
        <taxon>mimosoid clade</taxon>
        <taxon>Acacieae</taxon>
        <taxon>Acacia</taxon>
    </lineage>
</organism>
<keyword evidence="3" id="KW-1185">Reference proteome</keyword>